<organism evidence="1 2">
    <name type="scientific">Atlanticothrix silvestris CENA357</name>
    <dbReference type="NCBI Taxonomy" id="1725252"/>
    <lineage>
        <taxon>Bacteria</taxon>
        <taxon>Bacillati</taxon>
        <taxon>Cyanobacteriota</taxon>
        <taxon>Cyanophyceae</taxon>
        <taxon>Nostocales</taxon>
        <taxon>Nodulariaceae</taxon>
        <taxon>Atlanticothrix</taxon>
        <taxon>Atlanticothrix silvestris</taxon>
    </lineage>
</organism>
<name>A0A8J7HJT6_9CYAN</name>
<accession>A0A8J7HJT6</accession>
<gene>
    <name evidence="1" type="ORF">I8751_28225</name>
</gene>
<dbReference type="RefSeq" id="WP_214442348.1">
    <property type="nucleotide sequence ID" value="NZ_JAECZB010000105.1"/>
</dbReference>
<proteinExistence type="predicted"/>
<protein>
    <submittedName>
        <fullName evidence="1">Uncharacterized protein</fullName>
    </submittedName>
</protein>
<reference evidence="1 2" key="1">
    <citation type="journal article" date="2021" name="Int. J. Syst. Evol. Microbiol.">
        <title>Amazonocrinis nigriterrae gen. nov., sp. nov., Atlanticothrix silvestris gen. nov., sp. nov. and Dendronalium phyllosphericum gen. nov., sp. nov., nostocacean cyanobacteria from Brazilian environments.</title>
        <authorList>
            <person name="Alvarenga D.O."/>
            <person name="Andreote A.P.D."/>
            <person name="Branco L.H.Z."/>
            <person name="Delbaje E."/>
            <person name="Cruz R.B."/>
            <person name="Varani A.M."/>
            <person name="Fiore M.F."/>
        </authorList>
    </citation>
    <scope>NUCLEOTIDE SEQUENCE [LARGE SCALE GENOMIC DNA]</scope>
    <source>
        <strain evidence="1 2">CENA357</strain>
    </source>
</reference>
<evidence type="ECO:0000313" key="2">
    <source>
        <dbReference type="Proteomes" id="UP000599391"/>
    </source>
</evidence>
<keyword evidence="2" id="KW-1185">Reference proteome</keyword>
<dbReference type="EMBL" id="JAECZB010000105">
    <property type="protein sequence ID" value="MBH8556153.1"/>
    <property type="molecule type" value="Genomic_DNA"/>
</dbReference>
<dbReference type="AlphaFoldDB" id="A0A8J7HJT6"/>
<comment type="caution">
    <text evidence="1">The sequence shown here is derived from an EMBL/GenBank/DDBJ whole genome shotgun (WGS) entry which is preliminary data.</text>
</comment>
<sequence length="133" mass="15313">MDLTFYFCADYDLSFLLAELPGVKLEVVDASDFYIEAGSRDQQTGHAIVNAFTQLWQSHQKIGQTAIASLADVSQAWVSRFTQRWGGWQRFKKILLLLLDSLYSGSNENFTDMSEDERWLAREYFPILITESE</sequence>
<evidence type="ECO:0000313" key="1">
    <source>
        <dbReference type="EMBL" id="MBH8556153.1"/>
    </source>
</evidence>
<dbReference type="Proteomes" id="UP000599391">
    <property type="component" value="Unassembled WGS sequence"/>
</dbReference>